<feature type="domain" description="Phytocyanin" evidence="2">
    <location>
        <begin position="22"/>
        <end position="123"/>
    </location>
</feature>
<dbReference type="InterPro" id="IPR008972">
    <property type="entry name" value="Cupredoxin"/>
</dbReference>
<keyword evidence="1" id="KW-0732">Signal</keyword>
<gene>
    <name evidence="3" type="ORF">DH2020_036137</name>
</gene>
<feature type="chain" id="PRO_5046497893" description="Phytocyanin domain-containing protein" evidence="1">
    <location>
        <begin position="22"/>
        <end position="169"/>
    </location>
</feature>
<protein>
    <recommendedName>
        <fullName evidence="2">Phytocyanin domain-containing protein</fullName>
    </recommendedName>
</protein>
<dbReference type="EMBL" id="JABTTQ020001597">
    <property type="protein sequence ID" value="KAK6130121.1"/>
    <property type="molecule type" value="Genomic_DNA"/>
</dbReference>
<dbReference type="InterPro" id="IPR039391">
    <property type="entry name" value="Phytocyanin-like"/>
</dbReference>
<dbReference type="CDD" id="cd04216">
    <property type="entry name" value="Phytocyanin"/>
    <property type="match status" value="1"/>
</dbReference>
<name>A0ABR0V7N5_REHGL</name>
<evidence type="ECO:0000313" key="4">
    <source>
        <dbReference type="Proteomes" id="UP001318860"/>
    </source>
</evidence>
<reference evidence="3 4" key="1">
    <citation type="journal article" date="2021" name="Comput. Struct. Biotechnol. J.">
        <title>De novo genome assembly of the potent medicinal plant Rehmannia glutinosa using nanopore technology.</title>
        <authorList>
            <person name="Ma L."/>
            <person name="Dong C."/>
            <person name="Song C."/>
            <person name="Wang X."/>
            <person name="Zheng X."/>
            <person name="Niu Y."/>
            <person name="Chen S."/>
            <person name="Feng W."/>
        </authorList>
    </citation>
    <scope>NUCLEOTIDE SEQUENCE [LARGE SCALE GENOMIC DNA]</scope>
    <source>
        <strain evidence="3">DH-2019</strain>
    </source>
</reference>
<dbReference type="Pfam" id="PF02298">
    <property type="entry name" value="Cu_bind_like"/>
    <property type="match status" value="1"/>
</dbReference>
<dbReference type="InterPro" id="IPR003245">
    <property type="entry name" value="Phytocyanin_dom"/>
</dbReference>
<proteinExistence type="predicted"/>
<dbReference type="PANTHER" id="PTHR33021">
    <property type="entry name" value="BLUE COPPER PROTEIN"/>
    <property type="match status" value="1"/>
</dbReference>
<dbReference type="SUPFAM" id="SSF49503">
    <property type="entry name" value="Cupredoxins"/>
    <property type="match status" value="1"/>
</dbReference>
<dbReference type="PANTHER" id="PTHR33021:SF533">
    <property type="entry name" value="PHYTOCYANIN DOMAIN-CONTAINING PROTEIN"/>
    <property type="match status" value="1"/>
</dbReference>
<dbReference type="Proteomes" id="UP001318860">
    <property type="component" value="Unassembled WGS sequence"/>
</dbReference>
<accession>A0ABR0V7N5</accession>
<dbReference type="Gene3D" id="2.60.40.420">
    <property type="entry name" value="Cupredoxins - blue copper proteins"/>
    <property type="match status" value="1"/>
</dbReference>
<evidence type="ECO:0000256" key="1">
    <source>
        <dbReference type="SAM" id="SignalP"/>
    </source>
</evidence>
<organism evidence="3 4">
    <name type="scientific">Rehmannia glutinosa</name>
    <name type="common">Chinese foxglove</name>
    <dbReference type="NCBI Taxonomy" id="99300"/>
    <lineage>
        <taxon>Eukaryota</taxon>
        <taxon>Viridiplantae</taxon>
        <taxon>Streptophyta</taxon>
        <taxon>Embryophyta</taxon>
        <taxon>Tracheophyta</taxon>
        <taxon>Spermatophyta</taxon>
        <taxon>Magnoliopsida</taxon>
        <taxon>eudicotyledons</taxon>
        <taxon>Gunneridae</taxon>
        <taxon>Pentapetalae</taxon>
        <taxon>asterids</taxon>
        <taxon>lamiids</taxon>
        <taxon>Lamiales</taxon>
        <taxon>Orobanchaceae</taxon>
        <taxon>Rehmannieae</taxon>
        <taxon>Rehmannia</taxon>
    </lineage>
</organism>
<sequence>MALRAFLITVLVAAAIAPALATNYMVGDDAGWKVGVNYTAWAEGKEFRVGDTLMFMYKSGSHNVMKVNGPDFQKCASSNATAPPPLTSGNDLITLSSPGRKWYICTFADHCTKGMKLVITVSAAEGPSPTPMPGWAAPTSGNSAPGEVSPLKSSVWMLALMVAYKMIMA</sequence>
<evidence type="ECO:0000259" key="2">
    <source>
        <dbReference type="PROSITE" id="PS51485"/>
    </source>
</evidence>
<feature type="signal peptide" evidence="1">
    <location>
        <begin position="1"/>
        <end position="21"/>
    </location>
</feature>
<comment type="caution">
    <text evidence="3">The sequence shown here is derived from an EMBL/GenBank/DDBJ whole genome shotgun (WGS) entry which is preliminary data.</text>
</comment>
<evidence type="ECO:0000313" key="3">
    <source>
        <dbReference type="EMBL" id="KAK6130121.1"/>
    </source>
</evidence>
<dbReference type="PROSITE" id="PS51485">
    <property type="entry name" value="PHYTOCYANIN"/>
    <property type="match status" value="1"/>
</dbReference>
<keyword evidence="4" id="KW-1185">Reference proteome</keyword>